<feature type="compositionally biased region" description="Low complexity" evidence="1">
    <location>
        <begin position="110"/>
        <end position="135"/>
    </location>
</feature>
<dbReference type="RefSeq" id="XP_062723803.1">
    <property type="nucleotide sequence ID" value="XM_062868681.1"/>
</dbReference>
<keyword evidence="3" id="KW-1185">Reference proteome</keyword>
<keyword evidence="2" id="KW-0687">Ribonucleoprotein</keyword>
<gene>
    <name evidence="2" type="ORF">B0T15DRAFT_523302</name>
</gene>
<protein>
    <submittedName>
        <fullName evidence="2">Mitochondrial ribosomal protein subunit L20-domain-containing protein</fullName>
    </submittedName>
</protein>
<dbReference type="PANTHER" id="PTHR28266:SF1">
    <property type="entry name" value="LARGE RIBOSOMAL SUBUNIT PROTEIN ML58"/>
    <property type="match status" value="1"/>
</dbReference>
<evidence type="ECO:0000313" key="2">
    <source>
        <dbReference type="EMBL" id="KAK3308023.1"/>
    </source>
</evidence>
<dbReference type="GO" id="GO:0003735">
    <property type="term" value="F:structural constituent of ribosome"/>
    <property type="evidence" value="ECO:0007669"/>
    <property type="project" value="TreeGrafter"/>
</dbReference>
<feature type="region of interest" description="Disordered" evidence="1">
    <location>
        <begin position="31"/>
        <end position="81"/>
    </location>
</feature>
<dbReference type="AlphaFoldDB" id="A0AAJ0GXJ5"/>
<dbReference type="InterPro" id="IPR024388">
    <property type="entry name" value="Ribosomal_mL58"/>
</dbReference>
<reference evidence="2" key="2">
    <citation type="submission" date="2023-06" db="EMBL/GenBank/DDBJ databases">
        <authorList>
            <consortium name="Lawrence Berkeley National Laboratory"/>
            <person name="Mondo S.J."/>
            <person name="Hensen N."/>
            <person name="Bonometti L."/>
            <person name="Westerberg I."/>
            <person name="Brannstrom I.O."/>
            <person name="Guillou S."/>
            <person name="Cros-Aarteil S."/>
            <person name="Calhoun S."/>
            <person name="Haridas S."/>
            <person name="Kuo A."/>
            <person name="Pangilinan J."/>
            <person name="Riley R."/>
            <person name="Labutti K."/>
            <person name="Andreopoulos B."/>
            <person name="Lipzen A."/>
            <person name="Chen C."/>
            <person name="Yanf M."/>
            <person name="Daum C."/>
            <person name="Ng V."/>
            <person name="Clum A."/>
            <person name="Steindorff A."/>
            <person name="Ohm R."/>
            <person name="Martin F."/>
            <person name="Silar P."/>
            <person name="Natvig D."/>
            <person name="Lalanne C."/>
            <person name="Gautier V."/>
            <person name="Ament-Velasquez S.L."/>
            <person name="Kruys A."/>
            <person name="Hutchinson M.I."/>
            <person name="Powell A.J."/>
            <person name="Barry K."/>
            <person name="Miller A.N."/>
            <person name="Grigoriev I.V."/>
            <person name="Debuchy R."/>
            <person name="Gladieux P."/>
            <person name="Thoren M.H."/>
            <person name="Johannesson H."/>
        </authorList>
    </citation>
    <scope>NUCLEOTIDE SEQUENCE</scope>
    <source>
        <strain evidence="2">CBS 333.67</strain>
    </source>
</reference>
<name>A0AAJ0GXJ5_9PEZI</name>
<accession>A0AAJ0GXJ5</accession>
<dbReference type="EMBL" id="JAUDZG010000002">
    <property type="protein sequence ID" value="KAK3308023.1"/>
    <property type="molecule type" value="Genomic_DNA"/>
</dbReference>
<dbReference type="Proteomes" id="UP001273166">
    <property type="component" value="Unassembled WGS sequence"/>
</dbReference>
<dbReference type="Pfam" id="PF12824">
    <property type="entry name" value="MRP-L20"/>
    <property type="match status" value="1"/>
</dbReference>
<dbReference type="GO" id="GO:0005762">
    <property type="term" value="C:mitochondrial large ribosomal subunit"/>
    <property type="evidence" value="ECO:0007669"/>
    <property type="project" value="TreeGrafter"/>
</dbReference>
<proteinExistence type="predicted"/>
<feature type="compositionally biased region" description="Polar residues" evidence="1">
    <location>
        <begin position="31"/>
        <end position="42"/>
    </location>
</feature>
<evidence type="ECO:0000256" key="1">
    <source>
        <dbReference type="SAM" id="MobiDB-lite"/>
    </source>
</evidence>
<evidence type="ECO:0000313" key="3">
    <source>
        <dbReference type="Proteomes" id="UP001273166"/>
    </source>
</evidence>
<reference evidence="2" key="1">
    <citation type="journal article" date="2023" name="Mol. Phylogenet. Evol.">
        <title>Genome-scale phylogeny and comparative genomics of the fungal order Sordariales.</title>
        <authorList>
            <person name="Hensen N."/>
            <person name="Bonometti L."/>
            <person name="Westerberg I."/>
            <person name="Brannstrom I.O."/>
            <person name="Guillou S."/>
            <person name="Cros-Aarteil S."/>
            <person name="Calhoun S."/>
            <person name="Haridas S."/>
            <person name="Kuo A."/>
            <person name="Mondo S."/>
            <person name="Pangilinan J."/>
            <person name="Riley R."/>
            <person name="LaButti K."/>
            <person name="Andreopoulos B."/>
            <person name="Lipzen A."/>
            <person name="Chen C."/>
            <person name="Yan M."/>
            <person name="Daum C."/>
            <person name="Ng V."/>
            <person name="Clum A."/>
            <person name="Steindorff A."/>
            <person name="Ohm R.A."/>
            <person name="Martin F."/>
            <person name="Silar P."/>
            <person name="Natvig D.O."/>
            <person name="Lalanne C."/>
            <person name="Gautier V."/>
            <person name="Ament-Velasquez S.L."/>
            <person name="Kruys A."/>
            <person name="Hutchinson M.I."/>
            <person name="Powell A.J."/>
            <person name="Barry K."/>
            <person name="Miller A.N."/>
            <person name="Grigoriev I.V."/>
            <person name="Debuchy R."/>
            <person name="Gladieux P."/>
            <person name="Hiltunen Thoren M."/>
            <person name="Johannesson H."/>
        </authorList>
    </citation>
    <scope>NUCLEOTIDE SEQUENCE</scope>
    <source>
        <strain evidence="2">CBS 333.67</strain>
    </source>
</reference>
<keyword evidence="2" id="KW-0689">Ribosomal protein</keyword>
<feature type="compositionally biased region" description="Polar residues" evidence="1">
    <location>
        <begin position="55"/>
        <end position="81"/>
    </location>
</feature>
<sequence>MEAIAARPAFSCCRSAVAAGSASRRLLLNTSPASARQKSSTARTRKALNIPPHQSFLNFNGSDGATRPTSDQIIFNPPSSAPSVFHTPFKFLPPSDPRRRANLASELFASSAHNSPSSSSQPSSSTSEAAATPEELPLAGGVPPLKPRHHLSKEDIEEMRRLRAEDPVKNSVLNLSRQFQCSKLFVLMCCQAPKEHREKIQSQLEQVKNRWGPRRRAAREERQRRFAMLFSGEL</sequence>
<comment type="caution">
    <text evidence="2">The sequence shown here is derived from an EMBL/GenBank/DDBJ whole genome shotgun (WGS) entry which is preliminary data.</text>
</comment>
<organism evidence="2 3">
    <name type="scientific">Chaetomium strumarium</name>
    <dbReference type="NCBI Taxonomy" id="1170767"/>
    <lineage>
        <taxon>Eukaryota</taxon>
        <taxon>Fungi</taxon>
        <taxon>Dikarya</taxon>
        <taxon>Ascomycota</taxon>
        <taxon>Pezizomycotina</taxon>
        <taxon>Sordariomycetes</taxon>
        <taxon>Sordariomycetidae</taxon>
        <taxon>Sordariales</taxon>
        <taxon>Chaetomiaceae</taxon>
        <taxon>Chaetomium</taxon>
    </lineage>
</organism>
<dbReference type="GeneID" id="87887510"/>
<feature type="region of interest" description="Disordered" evidence="1">
    <location>
        <begin position="110"/>
        <end position="149"/>
    </location>
</feature>
<dbReference type="PANTHER" id="PTHR28266">
    <property type="entry name" value="54S RIBOSOMAL PROTEIN L20, MITOCHONDRIAL"/>
    <property type="match status" value="1"/>
</dbReference>